<protein>
    <submittedName>
        <fullName evidence="3">Glucose 1-dehydrogenase B</fullName>
        <ecNumber evidence="3">1.1.1.47</ecNumber>
    </submittedName>
</protein>
<evidence type="ECO:0000256" key="1">
    <source>
        <dbReference type="ARBA" id="ARBA00006484"/>
    </source>
</evidence>
<proteinExistence type="inferred from homology"/>
<evidence type="ECO:0000256" key="2">
    <source>
        <dbReference type="ARBA" id="ARBA00023002"/>
    </source>
</evidence>
<keyword evidence="4" id="KW-1185">Reference proteome</keyword>
<accession>A0ABN7Q9U6</accession>
<evidence type="ECO:0000313" key="3">
    <source>
        <dbReference type="EMBL" id="CAG2156332.1"/>
    </source>
</evidence>
<comment type="caution">
    <text evidence="3">The sequence shown here is derived from an EMBL/GenBank/DDBJ whole genome shotgun (WGS) entry which is preliminary data.</text>
</comment>
<dbReference type="InterPro" id="IPR036291">
    <property type="entry name" value="NAD(P)-bd_dom_sf"/>
</dbReference>
<dbReference type="EMBL" id="CAJPVI010000036">
    <property type="protein sequence ID" value="CAG2156332.1"/>
    <property type="molecule type" value="Genomic_DNA"/>
</dbReference>
<dbReference type="CDD" id="cd05233">
    <property type="entry name" value="SDR_c"/>
    <property type="match status" value="1"/>
</dbReference>
<keyword evidence="2 3" id="KW-0560">Oxidoreductase</keyword>
<dbReference type="Proteomes" id="UP000672657">
    <property type="component" value="Unassembled WGS sequence"/>
</dbReference>
<dbReference type="PANTHER" id="PTHR24321">
    <property type="entry name" value="DEHYDROGENASES, SHORT CHAIN"/>
    <property type="match status" value="1"/>
</dbReference>
<dbReference type="RefSeq" id="WP_211956120.1">
    <property type="nucleotide sequence ID" value="NZ_CAJPVI010000036.1"/>
</dbReference>
<comment type="similarity">
    <text evidence="1">Belongs to the short-chain dehydrogenases/reductases (SDR) family.</text>
</comment>
<gene>
    <name evidence="3" type="primary">gdhB</name>
    <name evidence="3" type="ORF">LMG26411_05223</name>
</gene>
<name>A0ABN7Q9U6_9BURK</name>
<dbReference type="SUPFAM" id="SSF51735">
    <property type="entry name" value="NAD(P)-binding Rossmann-fold domains"/>
    <property type="match status" value="1"/>
</dbReference>
<dbReference type="GO" id="GO:0047936">
    <property type="term" value="F:glucose 1-dehydrogenase [NAD(P)+] activity"/>
    <property type="evidence" value="ECO:0007669"/>
    <property type="project" value="UniProtKB-EC"/>
</dbReference>
<dbReference type="Gene3D" id="3.40.50.720">
    <property type="entry name" value="NAD(P)-binding Rossmann-like Domain"/>
    <property type="match status" value="1"/>
</dbReference>
<dbReference type="NCBIfam" id="NF005681">
    <property type="entry name" value="PRK07478.1"/>
    <property type="match status" value="1"/>
</dbReference>
<dbReference type="PANTHER" id="PTHR24321:SF11">
    <property type="entry name" value="BLR0893 PROTEIN"/>
    <property type="match status" value="1"/>
</dbReference>
<dbReference type="PRINTS" id="PR00081">
    <property type="entry name" value="GDHRDH"/>
</dbReference>
<dbReference type="PRINTS" id="PR00080">
    <property type="entry name" value="SDRFAMILY"/>
</dbReference>
<dbReference type="Pfam" id="PF13561">
    <property type="entry name" value="adh_short_C2"/>
    <property type="match status" value="1"/>
</dbReference>
<dbReference type="EC" id="1.1.1.47" evidence="3"/>
<organism evidence="3 4">
    <name type="scientific">Cupriavidus numazuensis</name>
    <dbReference type="NCBI Taxonomy" id="221992"/>
    <lineage>
        <taxon>Bacteria</taxon>
        <taxon>Pseudomonadati</taxon>
        <taxon>Pseudomonadota</taxon>
        <taxon>Betaproteobacteria</taxon>
        <taxon>Burkholderiales</taxon>
        <taxon>Burkholderiaceae</taxon>
        <taxon>Cupriavidus</taxon>
    </lineage>
</organism>
<evidence type="ECO:0000313" key="4">
    <source>
        <dbReference type="Proteomes" id="UP000672657"/>
    </source>
</evidence>
<dbReference type="InterPro" id="IPR002347">
    <property type="entry name" value="SDR_fam"/>
</dbReference>
<dbReference type="NCBIfam" id="NF005559">
    <property type="entry name" value="PRK07231.1"/>
    <property type="match status" value="1"/>
</dbReference>
<sequence length="254" mass="26086">MGRLSDKVAIVTGASAGIGRATALLFAQEGAKVVVGARRNAELEELVAQIRQAGGDAVALAGDVRDERYARALVELAVERYGRLDIAFNNAGTLGEGGPSTGVSADGWSDTLAINLTGAFLGAKHQIAQMQKNGGGSVIFTSTFVGYTFAFPGVAAYAASKSGLVGLTQALAAEFGPQGVRVNAILPGAVDTDMYRSMNDTAESQAFITNLHALKRVAAPEELARSVLYLASDDSAFVTGTASLVDGGASITRT</sequence>
<reference evidence="3 4" key="1">
    <citation type="submission" date="2021-03" db="EMBL/GenBank/DDBJ databases">
        <authorList>
            <person name="Peeters C."/>
        </authorList>
    </citation>
    <scope>NUCLEOTIDE SEQUENCE [LARGE SCALE GENOMIC DNA]</scope>
    <source>
        <strain evidence="3 4">LMG 26411</strain>
    </source>
</reference>